<dbReference type="AlphaFoldDB" id="A0AAV5MA00"/>
<sequence length="83" mass="8886">MLDQIMSEMQERLQRTEDNINAQIQRSVVAALTEFGSCPQANAPIVSPTEPHHDPLDMQGGTNAATGSSGGPTTQSFSNNEEV</sequence>
<name>A0AAV5MA00_9ROSI</name>
<keyword evidence="3" id="KW-1185">Reference proteome</keyword>
<protein>
    <submittedName>
        <fullName evidence="2">Uncharacterized protein</fullName>
    </submittedName>
</protein>
<dbReference type="Proteomes" id="UP001054252">
    <property type="component" value="Unassembled WGS sequence"/>
</dbReference>
<evidence type="ECO:0000313" key="2">
    <source>
        <dbReference type="EMBL" id="GKV46262.1"/>
    </source>
</evidence>
<gene>
    <name evidence="2" type="ORF">SLEP1_g53259</name>
</gene>
<reference evidence="2 3" key="1">
    <citation type="journal article" date="2021" name="Commun. Biol.">
        <title>The genome of Shorea leprosula (Dipterocarpaceae) highlights the ecological relevance of drought in aseasonal tropical rainforests.</title>
        <authorList>
            <person name="Ng K.K.S."/>
            <person name="Kobayashi M.J."/>
            <person name="Fawcett J.A."/>
            <person name="Hatakeyama M."/>
            <person name="Paape T."/>
            <person name="Ng C.H."/>
            <person name="Ang C.C."/>
            <person name="Tnah L.H."/>
            <person name="Lee C.T."/>
            <person name="Nishiyama T."/>
            <person name="Sese J."/>
            <person name="O'Brien M.J."/>
            <person name="Copetti D."/>
            <person name="Mohd Noor M.I."/>
            <person name="Ong R.C."/>
            <person name="Putra M."/>
            <person name="Sireger I.Z."/>
            <person name="Indrioko S."/>
            <person name="Kosugi Y."/>
            <person name="Izuno A."/>
            <person name="Isagi Y."/>
            <person name="Lee S.L."/>
            <person name="Shimizu K.K."/>
        </authorList>
    </citation>
    <scope>NUCLEOTIDE SEQUENCE [LARGE SCALE GENOMIC DNA]</scope>
    <source>
        <strain evidence="2">214</strain>
    </source>
</reference>
<comment type="caution">
    <text evidence="2">The sequence shown here is derived from an EMBL/GenBank/DDBJ whole genome shotgun (WGS) entry which is preliminary data.</text>
</comment>
<feature type="compositionally biased region" description="Low complexity" evidence="1">
    <location>
        <begin position="60"/>
        <end position="83"/>
    </location>
</feature>
<evidence type="ECO:0000256" key="1">
    <source>
        <dbReference type="SAM" id="MobiDB-lite"/>
    </source>
</evidence>
<feature type="region of interest" description="Disordered" evidence="1">
    <location>
        <begin position="42"/>
        <end position="83"/>
    </location>
</feature>
<evidence type="ECO:0000313" key="3">
    <source>
        <dbReference type="Proteomes" id="UP001054252"/>
    </source>
</evidence>
<accession>A0AAV5MA00</accession>
<organism evidence="2 3">
    <name type="scientific">Rubroshorea leprosula</name>
    <dbReference type="NCBI Taxonomy" id="152421"/>
    <lineage>
        <taxon>Eukaryota</taxon>
        <taxon>Viridiplantae</taxon>
        <taxon>Streptophyta</taxon>
        <taxon>Embryophyta</taxon>
        <taxon>Tracheophyta</taxon>
        <taxon>Spermatophyta</taxon>
        <taxon>Magnoliopsida</taxon>
        <taxon>eudicotyledons</taxon>
        <taxon>Gunneridae</taxon>
        <taxon>Pentapetalae</taxon>
        <taxon>rosids</taxon>
        <taxon>malvids</taxon>
        <taxon>Malvales</taxon>
        <taxon>Dipterocarpaceae</taxon>
        <taxon>Rubroshorea</taxon>
    </lineage>
</organism>
<proteinExistence type="predicted"/>
<dbReference type="EMBL" id="BPVZ01000205">
    <property type="protein sequence ID" value="GKV46262.1"/>
    <property type="molecule type" value="Genomic_DNA"/>
</dbReference>